<evidence type="ECO:0000313" key="3">
    <source>
        <dbReference type="Proteomes" id="UP000269221"/>
    </source>
</evidence>
<dbReference type="AlphaFoldDB" id="A0A3M0JIT5"/>
<protein>
    <submittedName>
        <fullName evidence="2">Uncharacterized protein</fullName>
    </submittedName>
</protein>
<dbReference type="InterPro" id="IPR039208">
    <property type="entry name" value="C2_Ca-dependent_4"/>
</dbReference>
<name>A0A3M0JIT5_HIRRU</name>
<dbReference type="OrthoDB" id="9947256at2759"/>
<dbReference type="PANTHER" id="PTHR47226:SF3">
    <property type="entry name" value="C2 CALCIUM-DEPENDENT DOMAIN-CONTAINING PROTEIN 4A"/>
    <property type="match status" value="1"/>
</dbReference>
<dbReference type="STRING" id="333673.A0A3M0JIT5"/>
<dbReference type="Proteomes" id="UP000269221">
    <property type="component" value="Unassembled WGS sequence"/>
</dbReference>
<feature type="compositionally biased region" description="Low complexity" evidence="1">
    <location>
        <begin position="74"/>
        <end position="84"/>
    </location>
</feature>
<proteinExistence type="predicted"/>
<gene>
    <name evidence="2" type="ORF">DUI87_22518</name>
</gene>
<keyword evidence="3" id="KW-1185">Reference proteome</keyword>
<evidence type="ECO:0000313" key="2">
    <source>
        <dbReference type="EMBL" id="RMC00833.1"/>
    </source>
</evidence>
<dbReference type="EMBL" id="QRBI01000142">
    <property type="protein sequence ID" value="RMC00833.1"/>
    <property type="molecule type" value="Genomic_DNA"/>
</dbReference>
<evidence type="ECO:0000256" key="1">
    <source>
        <dbReference type="SAM" id="MobiDB-lite"/>
    </source>
</evidence>
<accession>A0A3M0JIT5</accession>
<dbReference type="PANTHER" id="PTHR47226">
    <property type="entry name" value="C2 CALCIUM-DEPENDENT DOMAIN-CONTAINING PROTEIN 4A"/>
    <property type="match status" value="1"/>
</dbReference>
<organism evidence="2 3">
    <name type="scientific">Hirundo rustica rustica</name>
    <dbReference type="NCBI Taxonomy" id="333673"/>
    <lineage>
        <taxon>Eukaryota</taxon>
        <taxon>Metazoa</taxon>
        <taxon>Chordata</taxon>
        <taxon>Craniata</taxon>
        <taxon>Vertebrata</taxon>
        <taxon>Euteleostomi</taxon>
        <taxon>Archelosauria</taxon>
        <taxon>Archosauria</taxon>
        <taxon>Dinosauria</taxon>
        <taxon>Saurischia</taxon>
        <taxon>Theropoda</taxon>
        <taxon>Coelurosauria</taxon>
        <taxon>Aves</taxon>
        <taxon>Neognathae</taxon>
        <taxon>Neoaves</taxon>
        <taxon>Telluraves</taxon>
        <taxon>Australaves</taxon>
        <taxon>Passeriformes</taxon>
        <taxon>Sylvioidea</taxon>
        <taxon>Hirundinidae</taxon>
        <taxon>Hirundo</taxon>
    </lineage>
</organism>
<sequence length="157" mass="16701">MPLWRGTLRPSALQGGSSSDVFLHVVTPDRIPQFIIPSLDIHKKQRCSGKGEGRLEGTAWRSSWDPAAQDERGSNSPSFSSSCSEPDPAAWAALSLPHLPKVTTPYGFVTLGRSPRVTGEEAFFSLGLGPPAGSRCRDTSQLAGGAGMLQTSRDSCC</sequence>
<comment type="caution">
    <text evidence="2">The sequence shown here is derived from an EMBL/GenBank/DDBJ whole genome shotgun (WGS) entry which is preliminary data.</text>
</comment>
<feature type="region of interest" description="Disordered" evidence="1">
    <location>
        <begin position="46"/>
        <end position="88"/>
    </location>
</feature>
<reference evidence="2 3" key="1">
    <citation type="submission" date="2018-07" db="EMBL/GenBank/DDBJ databases">
        <title>A high quality draft genome assembly of the barn swallow (H. rustica rustica).</title>
        <authorList>
            <person name="Formenti G."/>
            <person name="Chiara M."/>
            <person name="Poveda L."/>
            <person name="Francoijs K.-J."/>
            <person name="Bonisoli-Alquati A."/>
            <person name="Canova L."/>
            <person name="Gianfranceschi L."/>
            <person name="Horner D.S."/>
            <person name="Saino N."/>
        </authorList>
    </citation>
    <scope>NUCLEOTIDE SEQUENCE [LARGE SCALE GENOMIC DNA]</scope>
    <source>
        <strain evidence="2">Chelidonia</strain>
        <tissue evidence="2">Blood</tissue>
    </source>
</reference>